<reference evidence="2" key="1">
    <citation type="submission" date="2022-01" db="EMBL/GenBank/DDBJ databases">
        <title>Comparative genomics reveals a dynamic genome evolution in the ectomycorrhizal milk-cap (Lactarius) mushrooms.</title>
        <authorList>
            <consortium name="DOE Joint Genome Institute"/>
            <person name="Lebreton A."/>
            <person name="Tang N."/>
            <person name="Kuo A."/>
            <person name="LaButti K."/>
            <person name="Drula E."/>
            <person name="Barry K."/>
            <person name="Clum A."/>
            <person name="Lipzen A."/>
            <person name="Mousain D."/>
            <person name="Ng V."/>
            <person name="Wang R."/>
            <person name="Wang X."/>
            <person name="Dai Y."/>
            <person name="Henrissat B."/>
            <person name="Grigoriev I.V."/>
            <person name="Guerin-Laguette A."/>
            <person name="Yu F."/>
            <person name="Martin F.M."/>
        </authorList>
    </citation>
    <scope>NUCLEOTIDE SEQUENCE</scope>
    <source>
        <strain evidence="2">QP</strain>
    </source>
</reference>
<keyword evidence="3" id="KW-1185">Reference proteome</keyword>
<dbReference type="AlphaFoldDB" id="A0AAD4LBK6"/>
<organism evidence="2 3">
    <name type="scientific">Lactarius akahatsu</name>
    <dbReference type="NCBI Taxonomy" id="416441"/>
    <lineage>
        <taxon>Eukaryota</taxon>
        <taxon>Fungi</taxon>
        <taxon>Dikarya</taxon>
        <taxon>Basidiomycota</taxon>
        <taxon>Agaricomycotina</taxon>
        <taxon>Agaricomycetes</taxon>
        <taxon>Russulales</taxon>
        <taxon>Russulaceae</taxon>
        <taxon>Lactarius</taxon>
    </lineage>
</organism>
<feature type="region of interest" description="Disordered" evidence="1">
    <location>
        <begin position="536"/>
        <end position="602"/>
    </location>
</feature>
<gene>
    <name evidence="2" type="ORF">EDB92DRAFT_1884729</name>
</gene>
<protein>
    <submittedName>
        <fullName evidence="2">Uncharacterized protein</fullName>
    </submittedName>
</protein>
<feature type="compositionally biased region" description="Basic residues" evidence="1">
    <location>
        <begin position="298"/>
        <end position="308"/>
    </location>
</feature>
<feature type="compositionally biased region" description="Low complexity" evidence="1">
    <location>
        <begin position="580"/>
        <end position="596"/>
    </location>
</feature>
<accession>A0AAD4LBK6</accession>
<feature type="region of interest" description="Disordered" evidence="1">
    <location>
        <begin position="770"/>
        <end position="819"/>
    </location>
</feature>
<evidence type="ECO:0000313" key="3">
    <source>
        <dbReference type="Proteomes" id="UP001201163"/>
    </source>
</evidence>
<sequence length="883" mass="96651">MSNYYPEHVYFQSQPSSSAIAQSSLRRCSVKGCGKDLPQEYALKMCDDCRGRHRKYATTKRAKRKQEKAAVGAQRIGNDDGRVVTWMPPDHHVSLGPIPDDLDPVTNMHVSQIDPRLFNPTSSELAGALTLPPLDSPGDPHDAYNPTSAQIDETEPPSSAARPAVQSRYCSVKGCRSLIGGEYLFKMCVPCRNRYRGYGMTKRSKWKRGREIAAQELERVRVEEDARRARQGLPLISQLQASDRRAWERKVSETIPRPPVVQYAPISMLPVRMCTVSHCHTVLQGHYPYRRCERHRLQNRHHSKLKRVRDKEVKSTPLRREGPLNPESLGNGSRKGKARAIEPLYTTLNLDPHDLETDEAVSETEEIPDESSIPPPARGARRSNTVCSVKWCHNVLDYRSPWKMCETHREKDRMNRKRKSDRDKGFAGDVNEEVAGQVVEHANMATDVVESITEPSGLVLETSTPAPDQPIIFMEPLLPPTLPPTETLPSIMPQQSEMSEYPGVPPRDSPLLSYESAIPSADVTIDTADLSELDIETSSQRSITEDASAEDLCPRNHDVSVHDQQDTPSVVWRSAMSPMSSARGSDSTSSSPDVHSGVTVANTASSPTISTVSTAAGSTGTSTTTAHIQPQFQVPYYMPPPFLPYTPGQPPFLITGPYSPMPYPLRPSYTYSTPASGPFQAYQYAPTPPPPGQLAPYALRPYPYPAWAPYANGSLEANWFDASAQAHVQIQTQVQTKSLRAKRGWGADQLAPGEDGLRIVMVQPRGINDIDITSPANPVSSASASELRPSRPSQTVPESSVGYSPQSSADSPHAGASPAAVANSAPAVSAVLAVLIVTTLTVLPFHSSASVRVAGKYQPKLQVHCASAARYASRGGWSKRSAG</sequence>
<feature type="compositionally biased region" description="Low complexity" evidence="1">
    <location>
        <begin position="774"/>
        <end position="785"/>
    </location>
</feature>
<evidence type="ECO:0000313" key="2">
    <source>
        <dbReference type="EMBL" id="KAH8984951.1"/>
    </source>
</evidence>
<feature type="compositionally biased region" description="Basic and acidic residues" evidence="1">
    <location>
        <begin position="309"/>
        <end position="322"/>
    </location>
</feature>
<feature type="compositionally biased region" description="Polar residues" evidence="1">
    <location>
        <begin position="791"/>
        <end position="810"/>
    </location>
</feature>
<feature type="region of interest" description="Disordered" evidence="1">
    <location>
        <begin position="126"/>
        <end position="164"/>
    </location>
</feature>
<name>A0AAD4LBK6_9AGAM</name>
<dbReference type="Proteomes" id="UP001201163">
    <property type="component" value="Unassembled WGS sequence"/>
</dbReference>
<dbReference type="EMBL" id="JAKELL010000070">
    <property type="protein sequence ID" value="KAH8984951.1"/>
    <property type="molecule type" value="Genomic_DNA"/>
</dbReference>
<comment type="caution">
    <text evidence="2">The sequence shown here is derived from an EMBL/GenBank/DDBJ whole genome shotgun (WGS) entry which is preliminary data.</text>
</comment>
<feature type="region of interest" description="Disordered" evidence="1">
    <location>
        <begin position="298"/>
        <end position="336"/>
    </location>
</feature>
<feature type="compositionally biased region" description="Basic and acidic residues" evidence="1">
    <location>
        <begin position="552"/>
        <end position="565"/>
    </location>
</feature>
<evidence type="ECO:0000256" key="1">
    <source>
        <dbReference type="SAM" id="MobiDB-lite"/>
    </source>
</evidence>
<proteinExistence type="predicted"/>